<evidence type="ECO:0000313" key="2">
    <source>
        <dbReference type="EMBL" id="QGR18069.1"/>
    </source>
</evidence>
<keyword evidence="3" id="KW-1185">Reference proteome</keyword>
<sequence length="105" mass="12541">MDYFEDYILPEIFKFCSQKKDPWECFINKVYLLPLSMENKKKILSNFIDKRVGRKVFIAGYLAKYLYNCDYFGECEPNISPIIPDDIVIQIFRIIRDIKKDGQLI</sequence>
<evidence type="ECO:0000313" key="3">
    <source>
        <dbReference type="Proteomes" id="UP000427373"/>
    </source>
</evidence>
<evidence type="ECO:0000313" key="1">
    <source>
        <dbReference type="EMBL" id="MBB5254730.1"/>
    </source>
</evidence>
<dbReference type="OrthoDB" id="42660at2157"/>
<gene>
    <name evidence="2" type="ORF">D1869_13380</name>
    <name evidence="1" type="ORF">HNQ62_002504</name>
</gene>
<name>A0A650CJV4_SULOH</name>
<protein>
    <submittedName>
        <fullName evidence="2">Uncharacterized protein</fullName>
    </submittedName>
</protein>
<evidence type="ECO:0000313" key="4">
    <source>
        <dbReference type="Proteomes" id="UP000582213"/>
    </source>
</evidence>
<proteinExistence type="predicted"/>
<dbReference type="Proteomes" id="UP000582213">
    <property type="component" value="Unassembled WGS sequence"/>
</dbReference>
<organism evidence="2 3">
    <name type="scientific">Sulfurisphaera ohwakuensis</name>
    <dbReference type="NCBI Taxonomy" id="69656"/>
    <lineage>
        <taxon>Archaea</taxon>
        <taxon>Thermoproteota</taxon>
        <taxon>Thermoprotei</taxon>
        <taxon>Sulfolobales</taxon>
        <taxon>Sulfolobaceae</taxon>
        <taxon>Sulfurisphaera</taxon>
    </lineage>
</organism>
<reference evidence="1 4" key="2">
    <citation type="submission" date="2020-08" db="EMBL/GenBank/DDBJ databases">
        <title>Genomic Encyclopedia of Type Strains, Phase IV (KMG-IV): sequencing the most valuable type-strain genomes for metagenomic binning, comparative biology and taxonomic classification.</title>
        <authorList>
            <person name="Goeker M."/>
        </authorList>
    </citation>
    <scope>NUCLEOTIDE SEQUENCE [LARGE SCALE GENOMIC DNA]</scope>
    <source>
        <strain evidence="1 4">DSM 12421</strain>
    </source>
</reference>
<reference evidence="2 3" key="1">
    <citation type="submission" date="2019-10" db="EMBL/GenBank/DDBJ databases">
        <title>Genome Sequences from Six Type Strain Members of the Archaeal Family Sulfolobaceae: Acidianus ambivalens, Acidianus infernus, Metallosphaera prunae, Stygiolobus azoricus, Sulfolobus metallicus, and Sulfurisphaera ohwakuensis.</title>
        <authorList>
            <person name="Counts J.A."/>
            <person name="Kelly R.M."/>
        </authorList>
    </citation>
    <scope>NUCLEOTIDE SEQUENCE [LARGE SCALE GENOMIC DNA]</scope>
    <source>
        <strain evidence="2 3">TA-1</strain>
    </source>
</reference>
<dbReference type="Proteomes" id="UP000427373">
    <property type="component" value="Chromosome"/>
</dbReference>
<dbReference type="GeneID" id="42802255"/>
<dbReference type="EMBL" id="JACHFY010000022">
    <property type="protein sequence ID" value="MBB5254730.1"/>
    <property type="molecule type" value="Genomic_DNA"/>
</dbReference>
<accession>A0A650CJV4</accession>
<dbReference type="EMBL" id="CP045484">
    <property type="protein sequence ID" value="QGR18069.1"/>
    <property type="molecule type" value="Genomic_DNA"/>
</dbReference>
<dbReference type="KEGG" id="soh:D1869_13380"/>
<dbReference type="RefSeq" id="WP_156015559.1">
    <property type="nucleotide sequence ID" value="NZ_CP045484.1"/>
</dbReference>
<dbReference type="AlphaFoldDB" id="A0A650CJV4"/>